<reference evidence="1" key="1">
    <citation type="journal article" date="2014" name="Int. J. Syst. Evol. Microbiol.">
        <title>Complete genome sequence of Corynebacterium casei LMG S-19264T (=DSM 44701T), isolated from a smear-ripened cheese.</title>
        <authorList>
            <consortium name="US DOE Joint Genome Institute (JGI-PGF)"/>
            <person name="Walter F."/>
            <person name="Albersmeier A."/>
            <person name="Kalinowski J."/>
            <person name="Ruckert C."/>
        </authorList>
    </citation>
    <scope>NUCLEOTIDE SEQUENCE</scope>
    <source>
        <strain evidence="1">JCM 12289</strain>
    </source>
</reference>
<proteinExistence type="predicted"/>
<accession>A0AAV3SKS3</accession>
<sequence>METSEIIDHILQHVVKSNEELQEEKSEMRKKSTDLKMFVLKKEEFGIGSIETTLEKLATEESTHKNTVEFINNHGFSESMLNPNASLLEIRTPSYERTDKATFISSGDYVRVLSVERRQWTKKTIERVIDYLPGLSRLYLTANDISSIVTGLNEITKTDVSGFTSKYNSYRDDRRISIQFHGGGTDDIEHVEEEFDAKPTRVEFKQKNSPTDAVTGAVTRNARINIPGIRAGSEELGAETVNSVASKFEEIDKKHFDVPNAPAARMTDSGMVIEGFTTLNLYESDTNQREVITDGGESESGGGQSNHADVEKAFVEALTEDIFESKRRYDFTEWREHEEYLLLDKERNEMFQVGISDRDLIVNARPGTTSVTLKDFCRVILEDFKTTYDISSRTVDFSTT</sequence>
<evidence type="ECO:0000313" key="1">
    <source>
        <dbReference type="EMBL" id="GAA0476528.1"/>
    </source>
</evidence>
<dbReference type="EMBL" id="CP095005">
    <property type="protein sequence ID" value="UOO95360.1"/>
    <property type="molecule type" value="Genomic_DNA"/>
</dbReference>
<dbReference type="Proteomes" id="UP001500962">
    <property type="component" value="Unassembled WGS sequence"/>
</dbReference>
<name>A0AAV3SKS3_HALDO</name>
<evidence type="ECO:0000313" key="3">
    <source>
        <dbReference type="Proteomes" id="UP000830542"/>
    </source>
</evidence>
<reference evidence="2" key="2">
    <citation type="submission" date="2022-04" db="EMBL/GenBank/DDBJ databases">
        <title>Sequencing and genomic assembly of Halococcus dombrowskii.</title>
        <authorList>
            <person name="Lim S.W."/>
            <person name="MacLea K.S."/>
        </authorList>
    </citation>
    <scope>NUCLEOTIDE SEQUENCE</scope>
    <source>
        <strain evidence="2">H4</strain>
    </source>
</reference>
<evidence type="ECO:0000313" key="4">
    <source>
        <dbReference type="Proteomes" id="UP001500962"/>
    </source>
</evidence>
<reference evidence="1" key="3">
    <citation type="submission" date="2023-12" db="EMBL/GenBank/DDBJ databases">
        <authorList>
            <person name="Sun Q."/>
            <person name="Inoue M."/>
        </authorList>
    </citation>
    <scope>NUCLEOTIDE SEQUENCE</scope>
    <source>
        <strain evidence="1">JCM 12289</strain>
    </source>
</reference>
<dbReference type="AlphaFoldDB" id="A0AAV3SKS3"/>
<dbReference type="KEGG" id="hdo:MUK72_01290"/>
<dbReference type="Proteomes" id="UP000830542">
    <property type="component" value="Chromosome"/>
</dbReference>
<protein>
    <submittedName>
        <fullName evidence="1">Uncharacterized protein</fullName>
    </submittedName>
</protein>
<gene>
    <name evidence="1" type="ORF">GCM10008985_36040</name>
    <name evidence="2" type="ORF">MUK72_01290</name>
</gene>
<dbReference type="EMBL" id="BAAADN010000089">
    <property type="protein sequence ID" value="GAA0476528.1"/>
    <property type="molecule type" value="Genomic_DNA"/>
</dbReference>
<keyword evidence="3" id="KW-1185">Reference proteome</keyword>
<evidence type="ECO:0000313" key="2">
    <source>
        <dbReference type="EMBL" id="UOO95360.1"/>
    </source>
</evidence>
<dbReference type="RefSeq" id="WP_244703026.1">
    <property type="nucleotide sequence ID" value="NZ_CP095005.1"/>
</dbReference>
<organism evidence="1 4">
    <name type="scientific">Halococcus dombrowskii</name>
    <dbReference type="NCBI Taxonomy" id="179637"/>
    <lineage>
        <taxon>Archaea</taxon>
        <taxon>Methanobacteriati</taxon>
        <taxon>Methanobacteriota</taxon>
        <taxon>Stenosarchaea group</taxon>
        <taxon>Halobacteria</taxon>
        <taxon>Halobacteriales</taxon>
        <taxon>Halococcaceae</taxon>
        <taxon>Halococcus</taxon>
    </lineage>
</organism>
<dbReference type="GeneID" id="71760440"/>